<keyword evidence="3" id="KW-1185">Reference proteome</keyword>
<feature type="region of interest" description="Disordered" evidence="1">
    <location>
        <begin position="1"/>
        <end position="43"/>
    </location>
</feature>
<evidence type="ECO:0000313" key="2">
    <source>
        <dbReference type="EMBL" id="TWU28457.1"/>
    </source>
</evidence>
<evidence type="ECO:0000313" key="3">
    <source>
        <dbReference type="Proteomes" id="UP000318437"/>
    </source>
</evidence>
<evidence type="ECO:0008006" key="4">
    <source>
        <dbReference type="Google" id="ProtNLM"/>
    </source>
</evidence>
<dbReference type="EMBL" id="SJPS01000002">
    <property type="protein sequence ID" value="TWU28457.1"/>
    <property type="molecule type" value="Genomic_DNA"/>
</dbReference>
<proteinExistence type="predicted"/>
<dbReference type="Proteomes" id="UP000318437">
    <property type="component" value="Unassembled WGS sequence"/>
</dbReference>
<gene>
    <name evidence="2" type="ORF">Pla144_17470</name>
</gene>
<accession>A0A5C6CY30</accession>
<name>A0A5C6CY30_9BACT</name>
<evidence type="ECO:0000256" key="1">
    <source>
        <dbReference type="SAM" id="MobiDB-lite"/>
    </source>
</evidence>
<reference evidence="2 3" key="1">
    <citation type="submission" date="2019-02" db="EMBL/GenBank/DDBJ databases">
        <title>Deep-cultivation of Planctomycetes and their phenomic and genomic characterization uncovers novel biology.</title>
        <authorList>
            <person name="Wiegand S."/>
            <person name="Jogler M."/>
            <person name="Boedeker C."/>
            <person name="Pinto D."/>
            <person name="Vollmers J."/>
            <person name="Rivas-Marin E."/>
            <person name="Kohn T."/>
            <person name="Peeters S.H."/>
            <person name="Heuer A."/>
            <person name="Rast P."/>
            <person name="Oberbeckmann S."/>
            <person name="Bunk B."/>
            <person name="Jeske O."/>
            <person name="Meyerdierks A."/>
            <person name="Storesund J.E."/>
            <person name="Kallscheuer N."/>
            <person name="Luecker S."/>
            <person name="Lage O.M."/>
            <person name="Pohl T."/>
            <person name="Merkel B.J."/>
            <person name="Hornburger P."/>
            <person name="Mueller R.-W."/>
            <person name="Bruemmer F."/>
            <person name="Labrenz M."/>
            <person name="Spormann A.M."/>
            <person name="Op Den Camp H."/>
            <person name="Overmann J."/>
            <person name="Amann R."/>
            <person name="Jetten M.S.M."/>
            <person name="Mascher T."/>
            <person name="Medema M.H."/>
            <person name="Devos D.P."/>
            <person name="Kaster A.-K."/>
            <person name="Ovreas L."/>
            <person name="Rohde M."/>
            <person name="Galperin M.Y."/>
            <person name="Jogler C."/>
        </authorList>
    </citation>
    <scope>NUCLEOTIDE SEQUENCE [LARGE SCALE GENOMIC DNA]</scope>
    <source>
        <strain evidence="2 3">Pla144</strain>
    </source>
</reference>
<feature type="compositionally biased region" description="Polar residues" evidence="1">
    <location>
        <begin position="12"/>
        <end position="38"/>
    </location>
</feature>
<dbReference type="AlphaFoldDB" id="A0A5C6CY30"/>
<sequence>MPFGWRSRSGRCVSTTRESSPCLSPLRTSSRSTWPPRNSRQEPKEYRLTATKWTACGNGVAIGEIEQTQIRDFLDWVHEKAANDGGSYAGRTANKARVNLSAILSWAW</sequence>
<comment type="caution">
    <text evidence="2">The sequence shown here is derived from an EMBL/GenBank/DDBJ whole genome shotgun (WGS) entry which is preliminary data.</text>
</comment>
<protein>
    <recommendedName>
        <fullName evidence="4">Core-binding (CB) domain-containing protein</fullName>
    </recommendedName>
</protein>
<organism evidence="2 3">
    <name type="scientific">Bythopirellula polymerisocia</name>
    <dbReference type="NCBI Taxonomy" id="2528003"/>
    <lineage>
        <taxon>Bacteria</taxon>
        <taxon>Pseudomonadati</taxon>
        <taxon>Planctomycetota</taxon>
        <taxon>Planctomycetia</taxon>
        <taxon>Pirellulales</taxon>
        <taxon>Lacipirellulaceae</taxon>
        <taxon>Bythopirellula</taxon>
    </lineage>
</organism>